<evidence type="ECO:0000256" key="1">
    <source>
        <dbReference type="SAM" id="MobiDB-lite"/>
    </source>
</evidence>
<comment type="caution">
    <text evidence="2">The sequence shown here is derived from an EMBL/GenBank/DDBJ whole genome shotgun (WGS) entry which is preliminary data.</text>
</comment>
<dbReference type="AlphaFoldDB" id="Q55EW9"/>
<dbReference type="KEGG" id="ddi:DDB_G0268952"/>
<dbReference type="EMBL" id="AAFI02000004">
    <property type="protein sequence ID" value="EAL73065.1"/>
    <property type="molecule type" value="Genomic_DNA"/>
</dbReference>
<dbReference type="PaxDb" id="44689-DDB0202305"/>
<evidence type="ECO:0000313" key="2">
    <source>
        <dbReference type="EMBL" id="EAL73065.1"/>
    </source>
</evidence>
<feature type="region of interest" description="Disordered" evidence="1">
    <location>
        <begin position="1"/>
        <end position="43"/>
    </location>
</feature>
<feature type="compositionally biased region" description="Polar residues" evidence="1">
    <location>
        <begin position="26"/>
        <end position="43"/>
    </location>
</feature>
<dbReference type="HOGENOM" id="CLU_3243253_0_0_1"/>
<organism evidence="2 3">
    <name type="scientific">Dictyostelium discoideum</name>
    <name type="common">Social amoeba</name>
    <dbReference type="NCBI Taxonomy" id="44689"/>
    <lineage>
        <taxon>Eukaryota</taxon>
        <taxon>Amoebozoa</taxon>
        <taxon>Evosea</taxon>
        <taxon>Eumycetozoa</taxon>
        <taxon>Dictyostelia</taxon>
        <taxon>Dictyosteliales</taxon>
        <taxon>Dictyosteliaceae</taxon>
        <taxon>Dictyostelium</taxon>
    </lineage>
</organism>
<reference evidence="2 3" key="1">
    <citation type="journal article" date="2005" name="Nature">
        <title>The genome of the social amoeba Dictyostelium discoideum.</title>
        <authorList>
            <consortium name="The Dictyostelium discoideum Sequencing Consortium"/>
            <person name="Eichinger L."/>
            <person name="Pachebat J.A."/>
            <person name="Glockner G."/>
            <person name="Rajandream M.A."/>
            <person name="Sucgang R."/>
            <person name="Berriman M."/>
            <person name="Song J."/>
            <person name="Olsen R."/>
            <person name="Szafranski K."/>
            <person name="Xu Q."/>
            <person name="Tunggal B."/>
            <person name="Kummerfeld S."/>
            <person name="Madera M."/>
            <person name="Konfortov B.A."/>
            <person name="Rivero F."/>
            <person name="Bankier A.T."/>
            <person name="Lehmann R."/>
            <person name="Hamlin N."/>
            <person name="Davies R."/>
            <person name="Gaudet P."/>
            <person name="Fey P."/>
            <person name="Pilcher K."/>
            <person name="Chen G."/>
            <person name="Saunders D."/>
            <person name="Sodergren E."/>
            <person name="Davis P."/>
            <person name="Kerhornou A."/>
            <person name="Nie X."/>
            <person name="Hall N."/>
            <person name="Anjard C."/>
            <person name="Hemphill L."/>
            <person name="Bason N."/>
            <person name="Farbrother P."/>
            <person name="Desany B."/>
            <person name="Just E."/>
            <person name="Morio T."/>
            <person name="Rost R."/>
            <person name="Churcher C."/>
            <person name="Cooper J."/>
            <person name="Haydock S."/>
            <person name="van Driessche N."/>
            <person name="Cronin A."/>
            <person name="Goodhead I."/>
            <person name="Muzny D."/>
            <person name="Mourier T."/>
            <person name="Pain A."/>
            <person name="Lu M."/>
            <person name="Harper D."/>
            <person name="Lindsay R."/>
            <person name="Hauser H."/>
            <person name="James K."/>
            <person name="Quiles M."/>
            <person name="Madan Babu M."/>
            <person name="Saito T."/>
            <person name="Buchrieser C."/>
            <person name="Wardroper A."/>
            <person name="Felder M."/>
            <person name="Thangavelu M."/>
            <person name="Johnson D."/>
            <person name="Knights A."/>
            <person name="Loulseged H."/>
            <person name="Mungall K."/>
            <person name="Oliver K."/>
            <person name="Price C."/>
            <person name="Quail M.A."/>
            <person name="Urushihara H."/>
            <person name="Hernandez J."/>
            <person name="Rabbinowitsch E."/>
            <person name="Steffen D."/>
            <person name="Sanders M."/>
            <person name="Ma J."/>
            <person name="Kohara Y."/>
            <person name="Sharp S."/>
            <person name="Simmonds M."/>
            <person name="Spiegler S."/>
            <person name="Tivey A."/>
            <person name="Sugano S."/>
            <person name="White B."/>
            <person name="Walker D."/>
            <person name="Woodward J."/>
            <person name="Winckler T."/>
            <person name="Tanaka Y."/>
            <person name="Shaulsky G."/>
            <person name="Schleicher M."/>
            <person name="Weinstock G."/>
            <person name="Rosenthal A."/>
            <person name="Cox E.C."/>
            <person name="Chisholm R.L."/>
            <person name="Gibbs R."/>
            <person name="Loomis W.F."/>
            <person name="Platzer M."/>
            <person name="Kay R.R."/>
            <person name="Williams J."/>
            <person name="Dear P.H."/>
            <person name="Noegel A.A."/>
            <person name="Barrell B."/>
            <person name="Kuspa A."/>
        </authorList>
    </citation>
    <scope>NUCLEOTIDE SEQUENCE [LARGE SCALE GENOMIC DNA]</scope>
    <source>
        <strain evidence="2 3">AX4</strain>
    </source>
</reference>
<protein>
    <submittedName>
        <fullName evidence="2">Uncharacterized protein</fullName>
    </submittedName>
</protein>
<evidence type="ECO:0000313" key="3">
    <source>
        <dbReference type="Proteomes" id="UP000002195"/>
    </source>
</evidence>
<dbReference type="RefSeq" id="XP_646901.1">
    <property type="nucleotide sequence ID" value="XM_641809.1"/>
</dbReference>
<gene>
    <name evidence="2" type="ORF">DDB_G0268952</name>
</gene>
<keyword evidence="3" id="KW-1185">Reference proteome</keyword>
<sequence length="43" mass="4638">MDESSPSIGISDEIIFENDPGKTQIKKNNSNVSSTSITKPTIN</sequence>
<dbReference type="GeneID" id="8616588"/>
<dbReference type="InParanoid" id="Q55EW9"/>
<accession>Q55EW9</accession>
<dbReference type="Proteomes" id="UP000002195">
    <property type="component" value="Unassembled WGS sequence"/>
</dbReference>
<name>Q55EW9_DICDI</name>
<dbReference type="VEuPathDB" id="AmoebaDB:DDB_G0268952"/>
<proteinExistence type="predicted"/>